<evidence type="ECO:0000313" key="6">
    <source>
        <dbReference type="Proteomes" id="UP000216885"/>
    </source>
</evidence>
<evidence type="ECO:0000256" key="3">
    <source>
        <dbReference type="ARBA" id="ARBA00023163"/>
    </source>
</evidence>
<keyword evidence="3" id="KW-0804">Transcription</keyword>
<protein>
    <recommendedName>
        <fullName evidence="4">HTH luxR-type domain-containing protein</fullName>
    </recommendedName>
</protein>
<evidence type="ECO:0000256" key="1">
    <source>
        <dbReference type="ARBA" id="ARBA00023015"/>
    </source>
</evidence>
<dbReference type="PRINTS" id="PR00038">
    <property type="entry name" value="HTHLUXR"/>
</dbReference>
<dbReference type="InterPro" id="IPR000792">
    <property type="entry name" value="Tscrpt_reg_LuxR_C"/>
</dbReference>
<accession>A0A261USS4</accession>
<dbReference type="EMBL" id="NEVQ01000003">
    <property type="protein sequence ID" value="OZI64946.1"/>
    <property type="molecule type" value="Genomic_DNA"/>
</dbReference>
<dbReference type="InterPro" id="IPR003018">
    <property type="entry name" value="GAF"/>
</dbReference>
<dbReference type="PROSITE" id="PS50043">
    <property type="entry name" value="HTH_LUXR_2"/>
    <property type="match status" value="1"/>
</dbReference>
<evidence type="ECO:0000259" key="4">
    <source>
        <dbReference type="PROSITE" id="PS50043"/>
    </source>
</evidence>
<dbReference type="GO" id="GO:0006355">
    <property type="term" value="P:regulation of DNA-templated transcription"/>
    <property type="evidence" value="ECO:0007669"/>
    <property type="project" value="InterPro"/>
</dbReference>
<dbReference type="GO" id="GO:0003677">
    <property type="term" value="F:DNA binding"/>
    <property type="evidence" value="ECO:0007669"/>
    <property type="project" value="UniProtKB-KW"/>
</dbReference>
<dbReference type="PANTHER" id="PTHR44688">
    <property type="entry name" value="DNA-BINDING TRANSCRIPTIONAL ACTIVATOR DEVR_DOSR"/>
    <property type="match status" value="1"/>
</dbReference>
<dbReference type="Pfam" id="PF01590">
    <property type="entry name" value="GAF"/>
    <property type="match status" value="1"/>
</dbReference>
<dbReference type="InterPro" id="IPR016032">
    <property type="entry name" value="Sig_transdc_resp-reg_C-effctor"/>
</dbReference>
<keyword evidence="6" id="KW-1185">Reference proteome</keyword>
<dbReference type="Pfam" id="PF00196">
    <property type="entry name" value="GerE"/>
    <property type="match status" value="1"/>
</dbReference>
<dbReference type="OrthoDB" id="8817085at2"/>
<dbReference type="SMART" id="SM00421">
    <property type="entry name" value="HTH_LUXR"/>
    <property type="match status" value="1"/>
</dbReference>
<name>A0A261USS4_9BORD</name>
<organism evidence="5 6">
    <name type="scientific">Bordetella genomosp. 4</name>
    <dbReference type="NCBI Taxonomy" id="463044"/>
    <lineage>
        <taxon>Bacteria</taxon>
        <taxon>Pseudomonadati</taxon>
        <taxon>Pseudomonadota</taxon>
        <taxon>Betaproteobacteria</taxon>
        <taxon>Burkholderiales</taxon>
        <taxon>Alcaligenaceae</taxon>
        <taxon>Bordetella</taxon>
    </lineage>
</organism>
<dbReference type="Gene3D" id="1.10.10.10">
    <property type="entry name" value="Winged helix-like DNA-binding domain superfamily/Winged helix DNA-binding domain"/>
    <property type="match status" value="1"/>
</dbReference>
<sequence>MTCLDTGGPQLIQPLLQSMHQLIGFESGGYFYPGGDGELEAHMEDPGVAAAVPEHFDPCLLRSESQMFHNTLRQSSDIALHEYGPRTLDQMLRGTYSGLLRSDYYNVVMRPAGVADWLCLALRTQQGQGIGMLFLFRPAGAQPFQQAEVAALARLESHLASALQPGASDSGERDAHRQGLLIATLDAKPLWICPEAEVLMPLAFGWRWRRGAELPEVVKALLQRLVPRPGTLPPPPYMDWCNAQGRFSLRAVRLAAALGHGEAVGVHITQHVARGVRLMSALSALRLPQRQYELAYWLARGLSESQIAQRMDISLNTVVYHRRQLYNRLGANNRIELLTKLGLYGRP</sequence>
<gene>
    <name evidence="5" type="ORF">CAL20_04320</name>
</gene>
<dbReference type="SUPFAM" id="SSF46894">
    <property type="entry name" value="C-terminal effector domain of the bipartite response regulators"/>
    <property type="match status" value="1"/>
</dbReference>
<dbReference type="InterPro" id="IPR029016">
    <property type="entry name" value="GAF-like_dom_sf"/>
</dbReference>
<feature type="domain" description="HTH luxR-type" evidence="4">
    <location>
        <begin position="280"/>
        <end position="345"/>
    </location>
</feature>
<dbReference type="Gene3D" id="3.30.450.40">
    <property type="match status" value="1"/>
</dbReference>
<dbReference type="Proteomes" id="UP000216885">
    <property type="component" value="Unassembled WGS sequence"/>
</dbReference>
<dbReference type="AlphaFoldDB" id="A0A261USS4"/>
<comment type="caution">
    <text evidence="5">The sequence shown here is derived from an EMBL/GenBank/DDBJ whole genome shotgun (WGS) entry which is preliminary data.</text>
</comment>
<dbReference type="InterPro" id="IPR036388">
    <property type="entry name" value="WH-like_DNA-bd_sf"/>
</dbReference>
<keyword evidence="1" id="KW-0805">Transcription regulation</keyword>
<proteinExistence type="predicted"/>
<dbReference type="CDD" id="cd06170">
    <property type="entry name" value="LuxR_C_like"/>
    <property type="match status" value="1"/>
</dbReference>
<keyword evidence="2" id="KW-0238">DNA-binding</keyword>
<dbReference type="PANTHER" id="PTHR44688:SF16">
    <property type="entry name" value="DNA-BINDING TRANSCRIPTIONAL ACTIVATOR DEVR_DOSR"/>
    <property type="match status" value="1"/>
</dbReference>
<reference evidence="5 6" key="1">
    <citation type="submission" date="2017-05" db="EMBL/GenBank/DDBJ databases">
        <title>Complete and WGS of Bordetella genogroups.</title>
        <authorList>
            <person name="Spilker T."/>
            <person name="LiPuma J."/>
        </authorList>
    </citation>
    <scope>NUCLEOTIDE SEQUENCE [LARGE SCALE GENOMIC DNA]</scope>
    <source>
        <strain evidence="5 6">AU9919</strain>
    </source>
</reference>
<evidence type="ECO:0000313" key="5">
    <source>
        <dbReference type="EMBL" id="OZI64946.1"/>
    </source>
</evidence>
<dbReference type="SUPFAM" id="SSF55781">
    <property type="entry name" value="GAF domain-like"/>
    <property type="match status" value="1"/>
</dbReference>
<evidence type="ECO:0000256" key="2">
    <source>
        <dbReference type="ARBA" id="ARBA00023125"/>
    </source>
</evidence>